<dbReference type="PROSITE" id="PS51257">
    <property type="entry name" value="PROKAR_LIPOPROTEIN"/>
    <property type="match status" value="1"/>
</dbReference>
<evidence type="ECO:0000259" key="2">
    <source>
        <dbReference type="Pfam" id="PF13201"/>
    </source>
</evidence>
<evidence type="ECO:0000313" key="4">
    <source>
        <dbReference type="Proteomes" id="UP000195772"/>
    </source>
</evidence>
<reference evidence="4" key="1">
    <citation type="submission" date="2017-04" db="EMBL/GenBank/DDBJ databases">
        <title>Function of individual gut microbiota members based on whole genome sequencing of pure cultures obtained from chicken caecum.</title>
        <authorList>
            <person name="Medvecky M."/>
            <person name="Cejkova D."/>
            <person name="Polansky O."/>
            <person name="Karasova D."/>
            <person name="Kubasova T."/>
            <person name="Cizek A."/>
            <person name="Rychlik I."/>
        </authorList>
    </citation>
    <scope>NUCLEOTIDE SEQUENCE [LARGE SCALE GENOMIC DNA]</scope>
    <source>
        <strain evidence="4">An90</strain>
    </source>
</reference>
<feature type="signal peptide" evidence="1">
    <location>
        <begin position="1"/>
        <end position="21"/>
    </location>
</feature>
<comment type="caution">
    <text evidence="3">The sequence shown here is derived from an EMBL/GenBank/DDBJ whole genome shotgun (WGS) entry which is preliminary data.</text>
</comment>
<dbReference type="EMBL" id="NFHB01000001">
    <property type="protein sequence ID" value="OUN04913.1"/>
    <property type="molecule type" value="Genomic_DNA"/>
</dbReference>
<organism evidence="3 4">
    <name type="scientific">Alistipes onderdonkii</name>
    <dbReference type="NCBI Taxonomy" id="328813"/>
    <lineage>
        <taxon>Bacteria</taxon>
        <taxon>Pseudomonadati</taxon>
        <taxon>Bacteroidota</taxon>
        <taxon>Bacteroidia</taxon>
        <taxon>Bacteroidales</taxon>
        <taxon>Rikenellaceae</taxon>
        <taxon>Alistipes</taxon>
    </lineage>
</organism>
<dbReference type="InterPro" id="IPR025112">
    <property type="entry name" value="PCMD"/>
</dbReference>
<evidence type="ECO:0000313" key="3">
    <source>
        <dbReference type="EMBL" id="OUN04913.1"/>
    </source>
</evidence>
<feature type="chain" id="PRO_5012373061" description="Putative carbohydrate metabolism domain-containing protein" evidence="1">
    <location>
        <begin position="22"/>
        <end position="825"/>
    </location>
</feature>
<proteinExistence type="predicted"/>
<dbReference type="OrthoDB" id="1005144at2"/>
<sequence>MKRFYISIPVLLAAVLGAACSNFDETPPKPGANEAVVGLRADIVPRQQTRAEIDVDFENGLSGSWNEVDILGVIHKAPGSQDFSALGQFAFDPESRTFKGTLPSQTGEWHYRAFYPHNGTASVSGSKTTVTVPFSALRTQEGNRYNSEYDLLAADAILYPNAAPGMTPQGEALRFNLNRFTTILALRMQGGAASEKVASVMLTAEKPIASEQLTFELPTSAYDIAAVNPTLVAEGPSPAGGTVSIDSKRITVTYKDGTAPSADLSETFFNVLPDENYGELVFTVCTDKGNTASVTVNRTTPMVANWVYTKIATGTFAKATPPTIEWLGHDLSQRYELADTGNEADIEVSVPGGIRKMEVEIIAPVLTESGLLELAGLAPTMELTAPATENMAEMLTQLGFPTPSQLLDQQYAFFQIGGLIDLLAMVCAEVTETAHSDFRFTVTDNAGQQTSVTLQYAKTIASAITPGAAYNDDANFWTNTATLACVVAPEDFQHTTVEYKRTDGTWQAAVKGTQNAEDGTFTATISSAYNADNTMISETGIRPGHRYEYRLVIDGTTKASGTIDLTAEKGDPIQNGGMEDWSTTTLGSNKNIVYPNASGNSFWTSGNNGQTTGLCTKNENIWIGNTSGSYCAYLKPNLTSIGSIKIFAAGNLFTGSFDYTVSIFGWSGGTASFGSPYAWTARPTALRVKARATVGNIQTLGAKKDELSTSDISPARIFVCICDRDTRIDNVSQTKALSGEYNISGTFEPSDTGIGILAYGDHKFTASTDGWQTITIPIVYNDRDATPIPSKAYNIMISCSSDCYGAFFCGSQSNELYVDDFEWIY</sequence>
<dbReference type="InterPro" id="IPR038653">
    <property type="entry name" value="Put_CMD_sf"/>
</dbReference>
<dbReference type="Pfam" id="PF13201">
    <property type="entry name" value="PCMD"/>
    <property type="match status" value="1"/>
</dbReference>
<keyword evidence="1" id="KW-0732">Signal</keyword>
<gene>
    <name evidence="3" type="ORF">B5G41_00980</name>
</gene>
<dbReference type="Proteomes" id="UP000195772">
    <property type="component" value="Unassembled WGS sequence"/>
</dbReference>
<evidence type="ECO:0000256" key="1">
    <source>
        <dbReference type="SAM" id="SignalP"/>
    </source>
</evidence>
<feature type="domain" description="Putative carbohydrate metabolism" evidence="2">
    <location>
        <begin position="600"/>
        <end position="822"/>
    </location>
</feature>
<dbReference type="AlphaFoldDB" id="A0A1Y3QZ00"/>
<dbReference type="Gene3D" id="2.60.120.890">
    <property type="entry name" value="BT2081, beta-jelly-roll domain"/>
    <property type="match status" value="1"/>
</dbReference>
<dbReference type="RefSeq" id="WP_087400979.1">
    <property type="nucleotide sequence ID" value="NZ_NFHB01000001.1"/>
</dbReference>
<accession>A0A1Y3QZ00</accession>
<protein>
    <recommendedName>
        <fullName evidence="2">Putative carbohydrate metabolism domain-containing protein</fullName>
    </recommendedName>
</protein>
<name>A0A1Y3QZ00_9BACT</name>